<keyword evidence="2" id="KW-1185">Reference proteome</keyword>
<evidence type="ECO:0000313" key="2">
    <source>
        <dbReference type="Proteomes" id="UP000282170"/>
    </source>
</evidence>
<gene>
    <name evidence="1" type="ORF">CNQ36_17035</name>
</gene>
<proteinExistence type="predicted"/>
<organism evidence="1 2">
    <name type="scientific">Streptomyces fungicidicus</name>
    <dbReference type="NCBI Taxonomy" id="68203"/>
    <lineage>
        <taxon>Bacteria</taxon>
        <taxon>Bacillati</taxon>
        <taxon>Actinomycetota</taxon>
        <taxon>Actinomycetes</taxon>
        <taxon>Kitasatosporales</taxon>
        <taxon>Streptomycetaceae</taxon>
        <taxon>Streptomyces</taxon>
    </lineage>
</organism>
<dbReference type="KEGG" id="sfug:CNQ36_17035"/>
<accession>A0A494V248</accession>
<reference evidence="1 2" key="1">
    <citation type="submission" date="2017-09" db="EMBL/GenBank/DDBJ databases">
        <authorList>
            <person name="Zhang H."/>
            <person name="Hu S."/>
            <person name="Xu J."/>
            <person name="He Z."/>
        </authorList>
    </citation>
    <scope>NUCLEOTIDE SEQUENCE [LARGE SCALE GENOMIC DNA]</scope>
    <source>
        <strain evidence="1 2">TXX3120</strain>
    </source>
</reference>
<sequence length="191" mass="21176">MSILRLTDPAPVSFSSAQEAIDANSHNAADGFTRVYVSPELDGWTLVVGRWCDPCDRKRSDSVLRMCEELSARYGQAHAYYYGAQGTGSAWLIAERGTAVRRYCETDEAEDHYLTLGEPLPYERHRRQELGLSPDWDAATESQEDEDEWAWVANDLAPEIAAELGVSPLTLTAETTVSGTGVLARTPYPQF</sequence>
<protein>
    <submittedName>
        <fullName evidence="1">Uncharacterized protein</fullName>
    </submittedName>
</protein>
<dbReference type="EMBL" id="CP023407">
    <property type="protein sequence ID" value="AYL36964.1"/>
    <property type="molecule type" value="Genomic_DNA"/>
</dbReference>
<evidence type="ECO:0000313" key="1">
    <source>
        <dbReference type="EMBL" id="AYL36964.1"/>
    </source>
</evidence>
<name>A0A494V248_9ACTN</name>
<dbReference type="GeneID" id="93884532"/>
<dbReference type="RefSeq" id="WP_121546645.1">
    <property type="nucleotide sequence ID" value="NZ_CBDRCB010000018.1"/>
</dbReference>
<dbReference type="AlphaFoldDB" id="A0A494V248"/>
<dbReference type="Proteomes" id="UP000282170">
    <property type="component" value="Chromosome"/>
</dbReference>